<dbReference type="Proteomes" id="UP000193963">
    <property type="component" value="Unassembled WGS sequence"/>
</dbReference>
<name>A0A1X6ZLD2_9RHOB</name>
<evidence type="ECO:0000313" key="2">
    <source>
        <dbReference type="Proteomes" id="UP000193963"/>
    </source>
</evidence>
<reference evidence="2" key="1">
    <citation type="submission" date="2017-03" db="EMBL/GenBank/DDBJ databases">
        <authorList>
            <person name="Rodrigo-Torres L."/>
            <person name="Arahal R.D."/>
            <person name="Lucena T."/>
        </authorList>
    </citation>
    <scope>NUCLEOTIDE SEQUENCE [LARGE SCALE GENOMIC DNA]</scope>
    <source>
        <strain evidence="2">CECT 7751</strain>
    </source>
</reference>
<sequence length="439" mass="49084">MLQKDLAVSTMTLSLRLGRRFLQILAEDGPWAALARTRLWLRRRLRDEPPSVAPGSGQAWRGADDLQAFWVESATRGAFRLATAPVLQRRRKVALIGDLNLPQCRKYRVEQLAEVMALAGAEYSFAHYEDLPRCMDILQDTTHLFLYRLRSHPVVTRHLYEARRLRLRVLYDIDDPLFSVPAYAGYQNMTALPHDLQQHFLAEAPFFAEVMNLADAVSVSTPALRAHARDFTPRPVFLRRNFADRATLEARPAQVRRPTKGFRLCFASGSHGHEVDFALIEGDVVRFLQGDPGRRLVILGHFDPTRLPSALRGQVERHPFTDYAGYLGHLASCDAAVMPLADDLFNRCKSAVRVIDAASVGVPSLVGQVSDMGAMVRDGETGHVLSPEANWAETLEAMAAAPETTARMGQRARGDLETRWAAGLDTPVIDPEMIRWVMA</sequence>
<organism evidence="1 2">
    <name type="scientific">Pseudooceanicola marinus</name>
    <dbReference type="NCBI Taxonomy" id="396013"/>
    <lineage>
        <taxon>Bacteria</taxon>
        <taxon>Pseudomonadati</taxon>
        <taxon>Pseudomonadota</taxon>
        <taxon>Alphaproteobacteria</taxon>
        <taxon>Rhodobacterales</taxon>
        <taxon>Paracoccaceae</taxon>
        <taxon>Pseudooceanicola</taxon>
    </lineage>
</organism>
<dbReference type="AlphaFoldDB" id="A0A1X6ZLD2"/>
<dbReference type="Gene3D" id="3.40.50.2000">
    <property type="entry name" value="Glycogen Phosphorylase B"/>
    <property type="match status" value="1"/>
</dbReference>
<evidence type="ECO:0008006" key="3">
    <source>
        <dbReference type="Google" id="ProtNLM"/>
    </source>
</evidence>
<dbReference type="OrthoDB" id="9801573at2"/>
<protein>
    <recommendedName>
        <fullName evidence="3">Glycosyl transferases group 1</fullName>
    </recommendedName>
</protein>
<gene>
    <name evidence="1" type="ORF">PSM7751_02704</name>
</gene>
<dbReference type="EMBL" id="FWFN01000005">
    <property type="protein sequence ID" value="SLN55166.1"/>
    <property type="molecule type" value="Genomic_DNA"/>
</dbReference>
<accession>A0A1X6ZLD2</accession>
<proteinExistence type="predicted"/>
<keyword evidence="2" id="KW-1185">Reference proteome</keyword>
<evidence type="ECO:0000313" key="1">
    <source>
        <dbReference type="EMBL" id="SLN55166.1"/>
    </source>
</evidence>
<dbReference type="RefSeq" id="WP_085888738.1">
    <property type="nucleotide sequence ID" value="NZ_FWFN01000005.1"/>
</dbReference>
<dbReference type="SUPFAM" id="SSF53756">
    <property type="entry name" value="UDP-Glycosyltransferase/glycogen phosphorylase"/>
    <property type="match status" value="1"/>
</dbReference>